<evidence type="ECO:0000256" key="6">
    <source>
        <dbReference type="ARBA" id="ARBA00030980"/>
    </source>
</evidence>
<dbReference type="InterPro" id="IPR051681">
    <property type="entry name" value="Ser/Thr_Kinases-Pseudokinases"/>
</dbReference>
<dbReference type="InterPro" id="IPR011009">
    <property type="entry name" value="Kinase-like_dom_sf"/>
</dbReference>
<reference evidence="11 12" key="1">
    <citation type="journal article" date="2018" name="PLoS Genet.">
        <title>Repeat elements organise 3D genome structure and mediate transcription in the filamentous fungus Epichloe festucae.</title>
        <authorList>
            <person name="Winter D.J."/>
            <person name="Ganley A.R.D."/>
            <person name="Young C.A."/>
            <person name="Liachko I."/>
            <person name="Schardl C.L."/>
            <person name="Dupont P.Y."/>
            <person name="Berry D."/>
            <person name="Ram A."/>
            <person name="Scott B."/>
            <person name="Cox M.P."/>
        </authorList>
    </citation>
    <scope>NUCLEOTIDE SEQUENCE [LARGE SCALE GENOMIC DNA]</scope>
    <source>
        <strain evidence="11 12">Fl1</strain>
    </source>
</reference>
<dbReference type="Gene3D" id="1.10.510.10">
    <property type="entry name" value="Transferase(Phosphotransferase) domain 1"/>
    <property type="match status" value="1"/>
</dbReference>
<comment type="catalytic activity">
    <reaction evidence="8">
        <text>L-threonyl-[protein] + ATP = O-phospho-L-threonyl-[protein] + ADP + H(+)</text>
        <dbReference type="Rhea" id="RHEA:46608"/>
        <dbReference type="Rhea" id="RHEA-COMP:11060"/>
        <dbReference type="Rhea" id="RHEA-COMP:11605"/>
        <dbReference type="ChEBI" id="CHEBI:15378"/>
        <dbReference type="ChEBI" id="CHEBI:30013"/>
        <dbReference type="ChEBI" id="CHEBI:30616"/>
        <dbReference type="ChEBI" id="CHEBI:61977"/>
        <dbReference type="ChEBI" id="CHEBI:456216"/>
        <dbReference type="EC" id="2.7.11.1"/>
    </reaction>
</comment>
<dbReference type="PROSITE" id="PS00109">
    <property type="entry name" value="PROTEIN_KINASE_TYR"/>
    <property type="match status" value="1"/>
</dbReference>
<evidence type="ECO:0000256" key="7">
    <source>
        <dbReference type="ARBA" id="ARBA00033194"/>
    </source>
</evidence>
<name>A0A7S9PTD3_EPIFF</name>
<keyword evidence="12" id="KW-1185">Reference proteome</keyword>
<dbReference type="AlphaFoldDB" id="A0A7S9PTD3"/>
<comment type="catalytic activity">
    <reaction evidence="9">
        <text>L-seryl-[protein] + ATP = O-phospho-L-seryl-[protein] + ADP + H(+)</text>
        <dbReference type="Rhea" id="RHEA:17989"/>
        <dbReference type="Rhea" id="RHEA-COMP:9863"/>
        <dbReference type="Rhea" id="RHEA-COMP:11604"/>
        <dbReference type="ChEBI" id="CHEBI:15378"/>
        <dbReference type="ChEBI" id="CHEBI:29999"/>
        <dbReference type="ChEBI" id="CHEBI:30616"/>
        <dbReference type="ChEBI" id="CHEBI:83421"/>
        <dbReference type="ChEBI" id="CHEBI:456216"/>
        <dbReference type="EC" id="2.7.11.1"/>
    </reaction>
</comment>
<evidence type="ECO:0000256" key="8">
    <source>
        <dbReference type="ARBA" id="ARBA00047899"/>
    </source>
</evidence>
<feature type="domain" description="Protein kinase" evidence="10">
    <location>
        <begin position="13"/>
        <end position="276"/>
    </location>
</feature>
<evidence type="ECO:0000256" key="1">
    <source>
        <dbReference type="ARBA" id="ARBA00003747"/>
    </source>
</evidence>
<comment type="subunit">
    <text evidence="2">Component of the EKC/KEOPS complex composed of at least BUD32, CGI121, GON7, KAE1 and PCC1; the whole complex dimerizes.</text>
</comment>
<accession>A0A7S9PTD3</accession>
<evidence type="ECO:0000256" key="2">
    <source>
        <dbReference type="ARBA" id="ARBA00011534"/>
    </source>
</evidence>
<dbReference type="InterPro" id="IPR008266">
    <property type="entry name" value="Tyr_kinase_AS"/>
</dbReference>
<evidence type="ECO:0000256" key="4">
    <source>
        <dbReference type="ARBA" id="ARBA00013948"/>
    </source>
</evidence>
<protein>
    <recommendedName>
        <fullName evidence="5">EKC/KEOPS complex subunit BUD32</fullName>
        <ecNumber evidence="3">2.7.11.1</ecNumber>
    </recommendedName>
    <alternativeName>
        <fullName evidence="6 7">Atypical Serine/threonine protein kinase BUD32</fullName>
    </alternativeName>
    <alternativeName>
        <fullName evidence="4">EKC/KEOPS complex subunit bud32</fullName>
    </alternativeName>
</protein>
<organism evidence="11 12">
    <name type="scientific">Epichloe festucae (strain Fl1)</name>
    <dbReference type="NCBI Taxonomy" id="877507"/>
    <lineage>
        <taxon>Eukaryota</taxon>
        <taxon>Fungi</taxon>
        <taxon>Dikarya</taxon>
        <taxon>Ascomycota</taxon>
        <taxon>Pezizomycotina</taxon>
        <taxon>Sordariomycetes</taxon>
        <taxon>Hypocreomycetidae</taxon>
        <taxon>Hypocreales</taxon>
        <taxon>Clavicipitaceae</taxon>
        <taxon>Epichloe</taxon>
    </lineage>
</organism>
<dbReference type="PROSITE" id="PS50011">
    <property type="entry name" value="PROTEIN_KINASE_DOM"/>
    <property type="match status" value="1"/>
</dbReference>
<dbReference type="EMBL" id="CP031385">
    <property type="protein sequence ID" value="QPG95266.1"/>
    <property type="molecule type" value="Genomic_DNA"/>
</dbReference>
<sequence>MADDDEIHFPPGFGVNDVVAWGITGVVVLDTGRKEPTVIKTAIDKSSHPAIERERQIYMRLERHGTHDGILSYHGDVGDAGIRLEYACNHDLKSYIKTHECRQDMALRWIIQLAEALEFVHSAGIIHGDLTTANVFLDGELDVKLADFAGSSIDSLPLLVAITPSSEYPGNLLSVRGDLFAFGSLAYELLTGERPYATLSEAQIQARYQQRDFPDVTSLGSIGHVIRSCWEGQYHSSKDVANDLKGKCLFPDCLCITNSHPAIRDTPATTSDEPWLPHILLGIGACVLGAFVCKRLARN</sequence>
<dbReference type="InterPro" id="IPR000719">
    <property type="entry name" value="Prot_kinase_dom"/>
</dbReference>
<dbReference type="Pfam" id="PF00069">
    <property type="entry name" value="Pkinase"/>
    <property type="match status" value="1"/>
</dbReference>
<evidence type="ECO:0000256" key="5">
    <source>
        <dbReference type="ARBA" id="ARBA00019973"/>
    </source>
</evidence>
<dbReference type="GO" id="GO:0005524">
    <property type="term" value="F:ATP binding"/>
    <property type="evidence" value="ECO:0007669"/>
    <property type="project" value="InterPro"/>
</dbReference>
<evidence type="ECO:0000256" key="9">
    <source>
        <dbReference type="ARBA" id="ARBA00048679"/>
    </source>
</evidence>
<dbReference type="SUPFAM" id="SSF56112">
    <property type="entry name" value="Protein kinase-like (PK-like)"/>
    <property type="match status" value="1"/>
</dbReference>
<dbReference type="EC" id="2.7.11.1" evidence="3"/>
<dbReference type="OrthoDB" id="1668230at2759"/>
<dbReference type="Proteomes" id="UP000594364">
    <property type="component" value="Chromosome 1"/>
</dbReference>
<evidence type="ECO:0000313" key="12">
    <source>
        <dbReference type="Proteomes" id="UP000594364"/>
    </source>
</evidence>
<evidence type="ECO:0000259" key="10">
    <source>
        <dbReference type="PROSITE" id="PS50011"/>
    </source>
</evidence>
<evidence type="ECO:0000313" key="11">
    <source>
        <dbReference type="EMBL" id="QPG95266.1"/>
    </source>
</evidence>
<dbReference type="PANTHER" id="PTHR44329">
    <property type="entry name" value="SERINE/THREONINE-PROTEIN KINASE TNNI3K-RELATED"/>
    <property type="match status" value="1"/>
</dbReference>
<evidence type="ECO:0000256" key="3">
    <source>
        <dbReference type="ARBA" id="ARBA00012513"/>
    </source>
</evidence>
<comment type="function">
    <text evidence="1">Component of the EKC/KEOPS complex that is required for the formation of a threonylcarbamoyl group on adenosine at position 37 (t(6)A37) in tRNAs that read codons beginning with adenine. The complex is probably involved in the transfer of the threonylcarbamoyl moiety of threonylcarbamoyl-AMP (TC-AMP) to the N6 group of A37. BUD32 has ATPase activity in the context of the EKC/KEOPS complex and likely plays a supporting role to the catalytic subunit KAE1. The EKC/KEOPS complex also promotes both telomere uncapping and telomere elongation. The complex is required for efficient recruitment of transcriptional coactivators.</text>
</comment>
<proteinExistence type="predicted"/>
<gene>
    <name evidence="11" type="ORF">C2857_007922</name>
</gene>
<dbReference type="GO" id="GO:0004674">
    <property type="term" value="F:protein serine/threonine kinase activity"/>
    <property type="evidence" value="ECO:0007669"/>
    <property type="project" value="UniProtKB-EC"/>
</dbReference>